<keyword evidence="2" id="KW-1185">Reference proteome</keyword>
<evidence type="ECO:0000313" key="1">
    <source>
        <dbReference type="EMBL" id="SIS68971.1"/>
    </source>
</evidence>
<dbReference type="EMBL" id="FTOL01000001">
    <property type="protein sequence ID" value="SIS68971.1"/>
    <property type="molecule type" value="Genomic_DNA"/>
</dbReference>
<dbReference type="STRING" id="373668.SAMN05421786_1011022"/>
<evidence type="ECO:0000313" key="2">
    <source>
        <dbReference type="Proteomes" id="UP000186744"/>
    </source>
</evidence>
<name>A0A1N7L5A3_9FLAO</name>
<dbReference type="AlphaFoldDB" id="A0A1N7L5A3"/>
<dbReference type="RefSeq" id="WP_228408958.1">
    <property type="nucleotide sequence ID" value="NZ_FTOL01000001.1"/>
</dbReference>
<proteinExistence type="predicted"/>
<dbReference type="Proteomes" id="UP000186744">
    <property type="component" value="Unassembled WGS sequence"/>
</dbReference>
<gene>
    <name evidence="1" type="ORF">SAMN05421786_1011022</name>
</gene>
<protein>
    <submittedName>
        <fullName evidence="1">Uncharacterized protein</fullName>
    </submittedName>
</protein>
<accession>A0A1N7L5A3</accession>
<sequence length="179" mass="21499">MMELRKEIEPDFDVASQRYPEVLRLVLEYSDYCDEHGDEDSKEYEKLENKLQEMTGKEMSQFNLWEWWEGDGAEHLSFDISLPDPKVVTDITKDELAEIVRRMSTFEIQDPNDKSFKGMFYSYICFGSDYFPKFLKLNFKSYNIKLFQSHKDKNGNYYEYSLEEKTDALWNEKLIHKNK</sequence>
<reference evidence="2" key="1">
    <citation type="submission" date="2017-01" db="EMBL/GenBank/DDBJ databases">
        <authorList>
            <person name="Varghese N."/>
            <person name="Submissions S."/>
        </authorList>
    </citation>
    <scope>NUCLEOTIDE SEQUENCE [LARGE SCALE GENOMIC DNA]</scope>
    <source>
        <strain evidence="2">DSM 18017</strain>
    </source>
</reference>
<organism evidence="1 2">
    <name type="scientific">Chryseobacterium ureilyticum</name>
    <dbReference type="NCBI Taxonomy" id="373668"/>
    <lineage>
        <taxon>Bacteria</taxon>
        <taxon>Pseudomonadati</taxon>
        <taxon>Bacteroidota</taxon>
        <taxon>Flavobacteriia</taxon>
        <taxon>Flavobacteriales</taxon>
        <taxon>Weeksellaceae</taxon>
        <taxon>Chryseobacterium group</taxon>
        <taxon>Chryseobacterium</taxon>
    </lineage>
</organism>